<dbReference type="InterPro" id="IPR013792">
    <property type="entry name" value="RNA3'P_cycl/enolpyr_Trfase_a/b"/>
</dbReference>
<dbReference type="EC" id="2.5.1.19" evidence="3"/>
<dbReference type="PANTHER" id="PTHR21090:SF5">
    <property type="entry name" value="PENTAFUNCTIONAL AROM POLYPEPTIDE"/>
    <property type="match status" value="1"/>
</dbReference>
<evidence type="ECO:0000256" key="6">
    <source>
        <dbReference type="ARBA" id="ARBA00023141"/>
    </source>
</evidence>
<dbReference type="Proteomes" id="UP000270673">
    <property type="component" value="Chromosome"/>
</dbReference>
<proteinExistence type="inferred from homology"/>
<gene>
    <name evidence="10" type="ORF">D8S85_11780</name>
</gene>
<dbReference type="GO" id="GO:0009423">
    <property type="term" value="P:chorismate biosynthetic process"/>
    <property type="evidence" value="ECO:0007669"/>
    <property type="project" value="UniProtKB-UniPathway"/>
</dbReference>
<evidence type="ECO:0000313" key="10">
    <source>
        <dbReference type="EMBL" id="AZS30152.1"/>
    </source>
</evidence>
<dbReference type="GO" id="GO:0003866">
    <property type="term" value="F:3-phosphoshikimate 1-carboxyvinyltransferase activity"/>
    <property type="evidence" value="ECO:0007669"/>
    <property type="project" value="UniProtKB-EC"/>
</dbReference>
<dbReference type="KEGG" id="buy:D8S85_11780"/>
<keyword evidence="6" id="KW-0057">Aromatic amino acid biosynthesis</keyword>
<keyword evidence="11" id="KW-1185">Reference proteome</keyword>
<feature type="domain" description="Enolpyruvate transferase" evidence="9">
    <location>
        <begin position="60"/>
        <end position="397"/>
    </location>
</feature>
<dbReference type="InterPro" id="IPR006264">
    <property type="entry name" value="EPSP_synthase"/>
</dbReference>
<dbReference type="AlphaFoldDB" id="A0A3Q9IQ33"/>
<organism evidence="10 11">
    <name type="scientific">Butyricimonas faecalis</name>
    <dbReference type="NCBI Taxonomy" id="2093856"/>
    <lineage>
        <taxon>Bacteria</taxon>
        <taxon>Pseudomonadati</taxon>
        <taxon>Bacteroidota</taxon>
        <taxon>Bacteroidia</taxon>
        <taxon>Bacteroidales</taxon>
        <taxon>Odoribacteraceae</taxon>
        <taxon>Butyricimonas</taxon>
    </lineage>
</organism>
<evidence type="ECO:0000256" key="7">
    <source>
        <dbReference type="ARBA" id="ARBA00030046"/>
    </source>
</evidence>
<evidence type="ECO:0000313" key="11">
    <source>
        <dbReference type="Proteomes" id="UP000270673"/>
    </source>
</evidence>
<evidence type="ECO:0000256" key="4">
    <source>
        <dbReference type="ARBA" id="ARBA00022605"/>
    </source>
</evidence>
<dbReference type="GO" id="GO:0009073">
    <property type="term" value="P:aromatic amino acid family biosynthetic process"/>
    <property type="evidence" value="ECO:0007669"/>
    <property type="project" value="UniProtKB-KW"/>
</dbReference>
<name>A0A3Q9IQ33_9BACT</name>
<dbReference type="PANTHER" id="PTHR21090">
    <property type="entry name" value="AROM/DEHYDROQUINATE SYNTHASE"/>
    <property type="match status" value="1"/>
</dbReference>
<keyword evidence="4" id="KW-0028">Amino-acid biosynthesis</keyword>
<keyword evidence="5 10" id="KW-0808">Transferase</keyword>
<dbReference type="InterPro" id="IPR036968">
    <property type="entry name" value="Enolpyruvate_Tfrase_sf"/>
</dbReference>
<dbReference type="UniPathway" id="UPA00053">
    <property type="reaction ID" value="UER00089"/>
</dbReference>
<evidence type="ECO:0000259" key="9">
    <source>
        <dbReference type="Pfam" id="PF00275"/>
    </source>
</evidence>
<accession>A0A3Q9IQ33</accession>
<comment type="pathway">
    <text evidence="1">Metabolic intermediate biosynthesis; chorismate biosynthesis; chorismate from D-erythrose 4-phosphate and phosphoenolpyruvate: step 6/7.</text>
</comment>
<dbReference type="PIRSF" id="PIRSF000505">
    <property type="entry name" value="EPSPS"/>
    <property type="match status" value="1"/>
</dbReference>
<dbReference type="Gene3D" id="3.65.10.10">
    <property type="entry name" value="Enolpyruvate transferase domain"/>
    <property type="match status" value="2"/>
</dbReference>
<evidence type="ECO:0000256" key="5">
    <source>
        <dbReference type="ARBA" id="ARBA00022679"/>
    </source>
</evidence>
<dbReference type="InterPro" id="IPR001986">
    <property type="entry name" value="Enolpyruvate_Tfrase_dom"/>
</dbReference>
<dbReference type="RefSeq" id="WP_127075095.1">
    <property type="nucleotide sequence ID" value="NZ_CP032819.1"/>
</dbReference>
<evidence type="ECO:0000256" key="2">
    <source>
        <dbReference type="ARBA" id="ARBA00009948"/>
    </source>
</evidence>
<comment type="catalytic activity">
    <reaction evidence="8">
        <text>3-phosphoshikimate + phosphoenolpyruvate = 5-O-(1-carboxyvinyl)-3-phosphoshikimate + phosphate</text>
        <dbReference type="Rhea" id="RHEA:21256"/>
        <dbReference type="ChEBI" id="CHEBI:43474"/>
        <dbReference type="ChEBI" id="CHEBI:57701"/>
        <dbReference type="ChEBI" id="CHEBI:58702"/>
        <dbReference type="ChEBI" id="CHEBI:145989"/>
        <dbReference type="EC" id="2.5.1.19"/>
    </reaction>
    <physiologicalReaction direction="left-to-right" evidence="8">
        <dbReference type="Rhea" id="RHEA:21257"/>
    </physiologicalReaction>
</comment>
<dbReference type="CDD" id="cd01556">
    <property type="entry name" value="EPSP_synthase"/>
    <property type="match status" value="1"/>
</dbReference>
<dbReference type="OrthoDB" id="9809920at2"/>
<evidence type="ECO:0000256" key="1">
    <source>
        <dbReference type="ARBA" id="ARBA00004811"/>
    </source>
</evidence>
<dbReference type="EMBL" id="CP032819">
    <property type="protein sequence ID" value="AZS30152.1"/>
    <property type="molecule type" value="Genomic_DNA"/>
</dbReference>
<dbReference type="GO" id="GO:0008652">
    <property type="term" value="P:amino acid biosynthetic process"/>
    <property type="evidence" value="ECO:0007669"/>
    <property type="project" value="UniProtKB-KW"/>
</dbReference>
<sequence length="402" mass="44582">MDRVIAWDKTKIEGVVVLPASKSISNRALVLCALAGCPVPENLSDSDDTRVLREALSSSNRLVNVGHAGTAMRFLTAYFALKGGTWELTGSERMKQRPVQVLVDALRNLGAKIAYMDEEGYPPLWITSAPLQGGRSLVLDASISSQYVSALMMIAPLLPGGLTLDLEERIVSAAYIRMTASMMRLFGVDVCLEGGKIVVPEKEYIPVNLRVESDWTAASYFYEVLSIVGQGEIFISDLKKDSLQGDALQYSLWERLGVRTEWRESDILLRASGENTDLFEADFTEMPDLALTFIVACCLKDIPFRVRGLETLHVKECDRVAASICELRKLGYELKVPVHGELCWNRERNALTSLEIDTYQDHRMVMAFAPAGLKLPGLVIRNAGVVSKSFPTFWEQLGKLLI</sequence>
<comment type="similarity">
    <text evidence="2">Belongs to the EPSP synthase family.</text>
</comment>
<evidence type="ECO:0000256" key="8">
    <source>
        <dbReference type="ARBA" id="ARBA00044633"/>
    </source>
</evidence>
<protein>
    <recommendedName>
        <fullName evidence="3">3-phosphoshikimate 1-carboxyvinyltransferase</fullName>
        <ecNumber evidence="3">2.5.1.19</ecNumber>
    </recommendedName>
    <alternativeName>
        <fullName evidence="7">5-enolpyruvylshikimate-3-phosphate synthase</fullName>
    </alternativeName>
</protein>
<evidence type="ECO:0000256" key="3">
    <source>
        <dbReference type="ARBA" id="ARBA00012450"/>
    </source>
</evidence>
<dbReference type="Pfam" id="PF00275">
    <property type="entry name" value="EPSP_synthase"/>
    <property type="match status" value="1"/>
</dbReference>
<dbReference type="SUPFAM" id="SSF55205">
    <property type="entry name" value="EPT/RTPC-like"/>
    <property type="match status" value="1"/>
</dbReference>
<reference evidence="10 11" key="1">
    <citation type="submission" date="2018-10" db="EMBL/GenBank/DDBJ databases">
        <title>Butyricimonas faecalis sp. nov., isolated from human faeces and emended description of the genus Butyricimonas.</title>
        <authorList>
            <person name="Le Roy T."/>
            <person name="Van der Smissen P."/>
            <person name="Paquot A."/>
            <person name="Delzenne N."/>
            <person name="Muccioli G."/>
            <person name="Collet J.-F."/>
            <person name="Cani P.D."/>
        </authorList>
    </citation>
    <scope>NUCLEOTIDE SEQUENCE [LARGE SCALE GENOMIC DNA]</scope>
    <source>
        <strain evidence="10 11">H184</strain>
    </source>
</reference>